<keyword evidence="7" id="KW-0812">Transmembrane</keyword>
<keyword evidence="3" id="KW-0808">Transferase</keyword>
<evidence type="ECO:0000259" key="9">
    <source>
        <dbReference type="PROSITE" id="PS50885"/>
    </source>
</evidence>
<evidence type="ECO:0000256" key="1">
    <source>
        <dbReference type="ARBA" id="ARBA00000085"/>
    </source>
</evidence>
<dbReference type="InterPro" id="IPR003661">
    <property type="entry name" value="HisK_dim/P_dom"/>
</dbReference>
<dbReference type="RefSeq" id="WP_216129859.1">
    <property type="nucleotide sequence ID" value="NZ_CP064782.1"/>
</dbReference>
<dbReference type="Pfam" id="PF00672">
    <property type="entry name" value="HAMP"/>
    <property type="match status" value="1"/>
</dbReference>
<keyword evidence="5" id="KW-0902">Two-component regulatory system</keyword>
<feature type="coiled-coil region" evidence="6">
    <location>
        <begin position="243"/>
        <end position="277"/>
    </location>
</feature>
<keyword evidence="7" id="KW-0472">Membrane</keyword>
<gene>
    <name evidence="10" type="ORF">Azoinq_08960</name>
</gene>
<feature type="domain" description="HAMP" evidence="9">
    <location>
        <begin position="199"/>
        <end position="251"/>
    </location>
</feature>
<dbReference type="Pfam" id="PF00512">
    <property type="entry name" value="HisKA"/>
    <property type="match status" value="1"/>
</dbReference>
<evidence type="ECO:0000256" key="6">
    <source>
        <dbReference type="SAM" id="Coils"/>
    </source>
</evidence>
<dbReference type="PANTHER" id="PTHR43711">
    <property type="entry name" value="TWO-COMPONENT HISTIDINE KINASE"/>
    <property type="match status" value="1"/>
</dbReference>
<evidence type="ECO:0000256" key="3">
    <source>
        <dbReference type="ARBA" id="ARBA00022679"/>
    </source>
</evidence>
<keyword evidence="6" id="KW-0175">Coiled coil</keyword>
<evidence type="ECO:0000256" key="2">
    <source>
        <dbReference type="ARBA" id="ARBA00012438"/>
    </source>
</evidence>
<evidence type="ECO:0000313" key="11">
    <source>
        <dbReference type="Proteomes" id="UP000683428"/>
    </source>
</evidence>
<dbReference type="GO" id="GO:0016020">
    <property type="term" value="C:membrane"/>
    <property type="evidence" value="ECO:0007669"/>
    <property type="project" value="InterPro"/>
</dbReference>
<evidence type="ECO:0000256" key="7">
    <source>
        <dbReference type="SAM" id="Phobius"/>
    </source>
</evidence>
<comment type="catalytic activity">
    <reaction evidence="1">
        <text>ATP + protein L-histidine = ADP + protein N-phospho-L-histidine.</text>
        <dbReference type="EC" id="2.7.13.3"/>
    </reaction>
</comment>
<sequence>MFKNWGIRARILLLALAPAIGVAALLSGYFIYTSARDVDRDLREYGLGLARQLAAIAEYSTFTGDRQTLNGIALAALDETHVGAVEMFDAKGDPLASSGALPGSLHPLPRQTTSFVAEDDEEHLRLIAPILQHRFEMQDPFLVDNLTANPGRPALLGWVAVEVSKDSVKQRKKDTVIFILTIVTLTVAGTSLLATILVRQVTRPILRLERGVADIRKGNLRLRLPADGGGEMQRLEEGFNTMAEELDTSRSNLETRIREATAQLEQKRAEAERASLAKSRFLAAASHDLRQPLHALNLFVADLQHSPLPADGQRLAGQIASSITAMSELLSALLDISRLDVAGIHPQPKPFPVARLFARIEAAFQAGARDKGLRLHCRPGPYWLLGDQALVERVLANLLANALQYTAQGTILVAARRRGNQIQVEVRDSGIGIAPQYHEAIFQEFFQVGNKAREQHKGLGLGLAIVDRLAKAMGAPIHLKSAPERGSCFYFQLPLAAAEAEAPAPSPRVVLPCYGTGFMSATAQTLGHWLSEWNLPYVNAPSAEAAREAMSAAGQGVFLAIGNGSVLAELLTDAPEASGILICPAGESCANPRWQTLPHPVRPAKLRALLQSLLPAVPTA</sequence>
<dbReference type="Proteomes" id="UP000683428">
    <property type="component" value="Chromosome"/>
</dbReference>
<keyword evidence="11" id="KW-1185">Reference proteome</keyword>
<dbReference type="InterPro" id="IPR003594">
    <property type="entry name" value="HATPase_dom"/>
</dbReference>
<feature type="transmembrane region" description="Helical" evidence="7">
    <location>
        <begin position="176"/>
        <end position="198"/>
    </location>
</feature>
<dbReference type="InterPro" id="IPR003660">
    <property type="entry name" value="HAMP_dom"/>
</dbReference>
<protein>
    <recommendedName>
        <fullName evidence="2">histidine kinase</fullName>
        <ecNumber evidence="2">2.7.13.3</ecNumber>
    </recommendedName>
</protein>
<dbReference type="Pfam" id="PF09984">
    <property type="entry name" value="sCache_4"/>
    <property type="match status" value="1"/>
</dbReference>
<dbReference type="EC" id="2.7.13.3" evidence="2"/>
<accession>A0A975SLB0</accession>
<proteinExistence type="predicted"/>
<evidence type="ECO:0000259" key="8">
    <source>
        <dbReference type="PROSITE" id="PS50109"/>
    </source>
</evidence>
<feature type="transmembrane region" description="Helical" evidence="7">
    <location>
        <begin position="12"/>
        <end position="32"/>
    </location>
</feature>
<dbReference type="KEGG" id="aiq:Azoinq_08960"/>
<dbReference type="FunFam" id="3.30.565.10:FF:000049">
    <property type="entry name" value="Two-component sensor histidine kinase"/>
    <property type="match status" value="1"/>
</dbReference>
<feature type="domain" description="Histidine kinase" evidence="8">
    <location>
        <begin position="284"/>
        <end position="497"/>
    </location>
</feature>
<dbReference type="PROSITE" id="PS50885">
    <property type="entry name" value="HAMP"/>
    <property type="match status" value="1"/>
</dbReference>
<dbReference type="AlphaFoldDB" id="A0A975SLB0"/>
<dbReference type="SMART" id="SM00304">
    <property type="entry name" value="HAMP"/>
    <property type="match status" value="1"/>
</dbReference>
<organism evidence="10 11">
    <name type="scientific">Azospira inquinata</name>
    <dbReference type="NCBI Taxonomy" id="2785627"/>
    <lineage>
        <taxon>Bacteria</taxon>
        <taxon>Pseudomonadati</taxon>
        <taxon>Pseudomonadota</taxon>
        <taxon>Betaproteobacteria</taxon>
        <taxon>Rhodocyclales</taxon>
        <taxon>Rhodocyclaceae</taxon>
        <taxon>Azospira</taxon>
    </lineage>
</organism>
<dbReference type="InterPro" id="IPR050736">
    <property type="entry name" value="Sensor_HK_Regulatory"/>
</dbReference>
<reference evidence="10" key="1">
    <citation type="submission" date="2020-11" db="EMBL/GenBank/DDBJ databases">
        <title>Azospira inquinata sp. nov.</title>
        <authorList>
            <person name="Moe W.M."/>
            <person name="Mikes M.C."/>
        </authorList>
    </citation>
    <scope>NUCLEOTIDE SEQUENCE</scope>
    <source>
        <strain evidence="10">Azo-3</strain>
    </source>
</reference>
<name>A0A975SLB0_9RHOO</name>
<keyword evidence="7" id="KW-1133">Transmembrane helix</keyword>
<dbReference type="EMBL" id="CP064782">
    <property type="protein sequence ID" value="QWT48005.1"/>
    <property type="molecule type" value="Genomic_DNA"/>
</dbReference>
<dbReference type="Pfam" id="PF02518">
    <property type="entry name" value="HATPase_c"/>
    <property type="match status" value="1"/>
</dbReference>
<dbReference type="InterPro" id="IPR019247">
    <property type="entry name" value="Histidine_kinase_BarA_N"/>
</dbReference>
<evidence type="ECO:0000313" key="10">
    <source>
        <dbReference type="EMBL" id="QWT48005.1"/>
    </source>
</evidence>
<dbReference type="CDD" id="cd06225">
    <property type="entry name" value="HAMP"/>
    <property type="match status" value="1"/>
</dbReference>
<dbReference type="SMART" id="SM00387">
    <property type="entry name" value="HATPase_c"/>
    <property type="match status" value="1"/>
</dbReference>
<dbReference type="GO" id="GO:0000155">
    <property type="term" value="F:phosphorelay sensor kinase activity"/>
    <property type="evidence" value="ECO:0007669"/>
    <property type="project" value="InterPro"/>
</dbReference>
<dbReference type="PANTHER" id="PTHR43711:SF26">
    <property type="entry name" value="SENSOR HISTIDINE KINASE RCSC"/>
    <property type="match status" value="1"/>
</dbReference>
<dbReference type="PROSITE" id="PS50109">
    <property type="entry name" value="HIS_KIN"/>
    <property type="match status" value="1"/>
</dbReference>
<dbReference type="InterPro" id="IPR005467">
    <property type="entry name" value="His_kinase_dom"/>
</dbReference>
<evidence type="ECO:0000256" key="4">
    <source>
        <dbReference type="ARBA" id="ARBA00022777"/>
    </source>
</evidence>
<dbReference type="CDD" id="cd00082">
    <property type="entry name" value="HisKA"/>
    <property type="match status" value="1"/>
</dbReference>
<evidence type="ECO:0000256" key="5">
    <source>
        <dbReference type="ARBA" id="ARBA00023012"/>
    </source>
</evidence>
<keyword evidence="4" id="KW-0418">Kinase</keyword>
<dbReference type="SMART" id="SM00388">
    <property type="entry name" value="HisKA"/>
    <property type="match status" value="1"/>
</dbReference>